<feature type="transmembrane region" description="Helical" evidence="2">
    <location>
        <begin position="58"/>
        <end position="79"/>
    </location>
</feature>
<proteinExistence type="predicted"/>
<dbReference type="AlphaFoldDB" id="A0A4Q4MVS6"/>
<name>A0A4Q4MVS6_9PLEO</name>
<dbReference type="Proteomes" id="UP000292402">
    <property type="component" value="Unassembled WGS sequence"/>
</dbReference>
<reference evidence="4" key="1">
    <citation type="journal article" date="2019" name="bioRxiv">
        <title>Genomics, evolutionary history and diagnostics of the Alternaria alternata species group including apple and Asian pear pathotypes.</title>
        <authorList>
            <person name="Armitage A.D."/>
            <person name="Cockerton H.M."/>
            <person name="Sreenivasaprasad S."/>
            <person name="Woodhall J.W."/>
            <person name="Lane C.R."/>
            <person name="Harrison R.J."/>
            <person name="Clarkson J.P."/>
        </authorList>
    </citation>
    <scope>NUCLEOTIDE SEQUENCE [LARGE SCALE GENOMIC DNA]</scope>
    <source>
        <strain evidence="4">FERA 1082</strain>
    </source>
</reference>
<protein>
    <submittedName>
        <fullName evidence="3">Uncharacterized protein</fullName>
    </submittedName>
</protein>
<evidence type="ECO:0000313" key="3">
    <source>
        <dbReference type="EMBL" id="RYN60895.1"/>
    </source>
</evidence>
<keyword evidence="2" id="KW-0472">Membrane</keyword>
<gene>
    <name evidence="3" type="ORF">AA0114_g697</name>
</gene>
<evidence type="ECO:0000256" key="1">
    <source>
        <dbReference type="SAM" id="MobiDB-lite"/>
    </source>
</evidence>
<sequence length="100" mass="11056">MTTLDYWDSVTTNYFNQSWAEHWRVVDSAKPESPNNTDVTTTASQNVPPTGLFTGPKAGIGVGAAFAGLVVLVIFILLWRRRKHGDKVAPSDFNQEAGRY</sequence>
<keyword evidence="2" id="KW-1133">Transmembrane helix</keyword>
<accession>A0A4Q4MVS6</accession>
<organism evidence="3 4">
    <name type="scientific">Alternaria tenuissima</name>
    <dbReference type="NCBI Taxonomy" id="119927"/>
    <lineage>
        <taxon>Eukaryota</taxon>
        <taxon>Fungi</taxon>
        <taxon>Dikarya</taxon>
        <taxon>Ascomycota</taxon>
        <taxon>Pezizomycotina</taxon>
        <taxon>Dothideomycetes</taxon>
        <taxon>Pleosporomycetidae</taxon>
        <taxon>Pleosporales</taxon>
        <taxon>Pleosporineae</taxon>
        <taxon>Pleosporaceae</taxon>
        <taxon>Alternaria</taxon>
        <taxon>Alternaria sect. Alternaria</taxon>
        <taxon>Alternaria alternata complex</taxon>
    </lineage>
</organism>
<keyword evidence="2" id="KW-0812">Transmembrane</keyword>
<evidence type="ECO:0000313" key="4">
    <source>
        <dbReference type="Proteomes" id="UP000292402"/>
    </source>
</evidence>
<evidence type="ECO:0000256" key="2">
    <source>
        <dbReference type="SAM" id="Phobius"/>
    </source>
</evidence>
<comment type="caution">
    <text evidence="3">The sequence shown here is derived from an EMBL/GenBank/DDBJ whole genome shotgun (WGS) entry which is preliminary data.</text>
</comment>
<feature type="region of interest" description="Disordered" evidence="1">
    <location>
        <begin position="29"/>
        <end position="50"/>
    </location>
</feature>
<dbReference type="EMBL" id="PDXA01000002">
    <property type="protein sequence ID" value="RYN60895.1"/>
    <property type="molecule type" value="Genomic_DNA"/>
</dbReference>
<feature type="compositionally biased region" description="Polar residues" evidence="1">
    <location>
        <begin position="33"/>
        <end position="48"/>
    </location>
</feature>